<feature type="compositionally biased region" description="Basic and acidic residues" evidence="1">
    <location>
        <begin position="10"/>
        <end position="30"/>
    </location>
</feature>
<reference evidence="2" key="1">
    <citation type="submission" date="2019-01" db="EMBL/GenBank/DDBJ databases">
        <title>Genomic characterization of novel carbapenem resistance plasmid carrying blaIMP-6 in northern Osaka.</title>
        <authorList>
            <person name="Abe R."/>
            <person name="Akeda Y."/>
            <person name="Sugawara Y."/>
            <person name="Yamamoto N."/>
            <person name="Tomono K."/>
            <person name="Takeuchi D."/>
            <person name="Kawahara R."/>
            <person name="Hamada S."/>
        </authorList>
    </citation>
    <scope>NUCLEOTIDE SEQUENCE</scope>
    <source>
        <strain evidence="2">E196</strain>
        <plasmid evidence="2">pE196_IMP6</plasmid>
    </source>
</reference>
<name>A0A455TMS3_KLEPN</name>
<geneLocation type="plasmid" evidence="2">
    <name>pE196_IMP6</name>
</geneLocation>
<keyword evidence="2" id="KW-0614">Plasmid</keyword>
<organism evidence="2">
    <name type="scientific">Klebsiella pneumoniae</name>
    <dbReference type="NCBI Taxonomy" id="573"/>
    <lineage>
        <taxon>Bacteria</taxon>
        <taxon>Pseudomonadati</taxon>
        <taxon>Pseudomonadota</taxon>
        <taxon>Gammaproteobacteria</taxon>
        <taxon>Enterobacterales</taxon>
        <taxon>Enterobacteriaceae</taxon>
        <taxon>Klebsiella/Raoultella group</taxon>
        <taxon>Klebsiella</taxon>
        <taxon>Klebsiella pneumoniae complex</taxon>
    </lineage>
</organism>
<dbReference type="EMBL" id="AP019405">
    <property type="protein sequence ID" value="BBI29663.1"/>
    <property type="molecule type" value="Genomic_DNA"/>
</dbReference>
<evidence type="ECO:0000256" key="1">
    <source>
        <dbReference type="SAM" id="MobiDB-lite"/>
    </source>
</evidence>
<accession>A0A455TMS3</accession>
<dbReference type="AlphaFoldDB" id="A0A455TMS3"/>
<protein>
    <submittedName>
        <fullName evidence="2">Uncharacterized protein</fullName>
    </submittedName>
</protein>
<sequence length="39" mass="4511">MLRFNPACETEQRQASETADRVGPVHREVTWSRARKTPV</sequence>
<proteinExistence type="predicted"/>
<evidence type="ECO:0000313" key="2">
    <source>
        <dbReference type="EMBL" id="BBI29663.1"/>
    </source>
</evidence>
<feature type="region of interest" description="Disordered" evidence="1">
    <location>
        <begin position="1"/>
        <end position="39"/>
    </location>
</feature>